<evidence type="ECO:0000313" key="10">
    <source>
        <dbReference type="Proteomes" id="UP001449795"/>
    </source>
</evidence>
<feature type="transmembrane region" description="Helical" evidence="7">
    <location>
        <begin position="150"/>
        <end position="176"/>
    </location>
</feature>
<evidence type="ECO:0000256" key="2">
    <source>
        <dbReference type="ARBA" id="ARBA00022448"/>
    </source>
</evidence>
<dbReference type="PROSITE" id="PS50928">
    <property type="entry name" value="ABC_TM1"/>
    <property type="match status" value="1"/>
</dbReference>
<reference evidence="9 10" key="1">
    <citation type="submission" date="2024-04" db="EMBL/GenBank/DDBJ databases">
        <title>Complete genome sequence of Nguyenibacter vanlangesis HBCM-1154, a strain capable of nitrogen fixation, IAA production, and phosphorus solubilization isolated from sugarcane soil.</title>
        <authorList>
            <person name="MY HANH P."/>
        </authorList>
    </citation>
    <scope>NUCLEOTIDE SEQUENCE [LARGE SCALE GENOMIC DNA]</scope>
    <source>
        <strain evidence="9 10">HBCM 1154</strain>
    </source>
</reference>
<dbReference type="PANTHER" id="PTHR47737">
    <property type="entry name" value="GLYCINE BETAINE/PROLINE BETAINE TRANSPORT SYSTEM PERMEASE PROTEIN PROW"/>
    <property type="match status" value="1"/>
</dbReference>
<proteinExistence type="inferred from homology"/>
<evidence type="ECO:0000256" key="4">
    <source>
        <dbReference type="ARBA" id="ARBA00022692"/>
    </source>
</evidence>
<keyword evidence="5 7" id="KW-1133">Transmembrane helix</keyword>
<evidence type="ECO:0000256" key="3">
    <source>
        <dbReference type="ARBA" id="ARBA00022475"/>
    </source>
</evidence>
<name>A0ABZ3D0L8_9PROT</name>
<evidence type="ECO:0000259" key="8">
    <source>
        <dbReference type="PROSITE" id="PS50928"/>
    </source>
</evidence>
<feature type="transmembrane region" description="Helical" evidence="7">
    <location>
        <begin position="63"/>
        <end position="94"/>
    </location>
</feature>
<evidence type="ECO:0000256" key="6">
    <source>
        <dbReference type="ARBA" id="ARBA00023136"/>
    </source>
</evidence>
<feature type="transmembrane region" description="Helical" evidence="7">
    <location>
        <begin position="106"/>
        <end position="130"/>
    </location>
</feature>
<evidence type="ECO:0000256" key="5">
    <source>
        <dbReference type="ARBA" id="ARBA00022989"/>
    </source>
</evidence>
<keyword evidence="6 7" id="KW-0472">Membrane</keyword>
<dbReference type="Proteomes" id="UP001449795">
    <property type="component" value="Chromosome"/>
</dbReference>
<gene>
    <name evidence="9" type="primary">choW</name>
    <name evidence="9" type="ORF">AAC691_13385</name>
</gene>
<keyword evidence="4 7" id="KW-0812">Transmembrane</keyword>
<protein>
    <submittedName>
        <fullName evidence="9">Choline ABC transporter permease subunit</fullName>
    </submittedName>
</protein>
<dbReference type="InterPro" id="IPR017784">
    <property type="entry name" value="ABC_transptr_choline_permease"/>
</dbReference>
<evidence type="ECO:0000313" key="9">
    <source>
        <dbReference type="EMBL" id="XAE41297.1"/>
    </source>
</evidence>
<comment type="similarity">
    <text evidence="7">Belongs to the binding-protein-dependent transport system permease family.</text>
</comment>
<sequence length="288" mass="30668">MKATRMIAPERWITEHKIPVGTAMAAVIDVIRHYGLGVFDAISDVVGACADGLTTLLLDMPPLLLVAAAVAGAWFLRRSWALVALIALGLLFIINQGYWNETMATLSLILFSTLCCMAIGVPLGVAGAHHPRLARVLHPILDLMQTLPTFVYLIPTLILFGLGTVPGMISTIIFALPAPIRMTQMGIARVPRALIEAGEAFGATERQILWKIELPAALPMIQAGLTQCIMLSLSMVVIAALVGAGGLGVPVVRALNTVQVDVGFESGFVIVLLAIMLDRLCRAKDSAS</sequence>
<accession>A0ABZ3D0L8</accession>
<evidence type="ECO:0000256" key="7">
    <source>
        <dbReference type="RuleBase" id="RU363032"/>
    </source>
</evidence>
<keyword evidence="10" id="KW-1185">Reference proteome</keyword>
<feature type="transmembrane region" description="Helical" evidence="7">
    <location>
        <begin position="228"/>
        <end position="252"/>
    </location>
</feature>
<dbReference type="SUPFAM" id="SSF161098">
    <property type="entry name" value="MetI-like"/>
    <property type="match status" value="1"/>
</dbReference>
<dbReference type="Pfam" id="PF00528">
    <property type="entry name" value="BPD_transp_1"/>
    <property type="match status" value="1"/>
</dbReference>
<keyword evidence="3" id="KW-1003">Cell membrane</keyword>
<dbReference type="EMBL" id="CP152276">
    <property type="protein sequence ID" value="XAE41297.1"/>
    <property type="molecule type" value="Genomic_DNA"/>
</dbReference>
<dbReference type="Gene3D" id="1.10.3720.10">
    <property type="entry name" value="MetI-like"/>
    <property type="match status" value="1"/>
</dbReference>
<dbReference type="RefSeq" id="WP_246285405.1">
    <property type="nucleotide sequence ID" value="NZ_CP152276.1"/>
</dbReference>
<comment type="subcellular location">
    <subcellularLocation>
        <location evidence="1 7">Cell membrane</location>
        <topology evidence="1 7">Multi-pass membrane protein</topology>
    </subcellularLocation>
</comment>
<organism evidence="9 10">
    <name type="scientific">Nguyenibacter vanlangensis</name>
    <dbReference type="NCBI Taxonomy" id="1216886"/>
    <lineage>
        <taxon>Bacteria</taxon>
        <taxon>Pseudomonadati</taxon>
        <taxon>Pseudomonadota</taxon>
        <taxon>Alphaproteobacteria</taxon>
        <taxon>Acetobacterales</taxon>
        <taxon>Acetobacteraceae</taxon>
        <taxon>Nguyenibacter</taxon>
    </lineage>
</organism>
<dbReference type="PANTHER" id="PTHR47737:SF1">
    <property type="entry name" value="GLYCINE BETAINE_PROLINE BETAINE TRANSPORT SYSTEM PERMEASE PROTEIN PROW"/>
    <property type="match status" value="1"/>
</dbReference>
<evidence type="ECO:0000256" key="1">
    <source>
        <dbReference type="ARBA" id="ARBA00004651"/>
    </source>
</evidence>
<dbReference type="InterPro" id="IPR035906">
    <property type="entry name" value="MetI-like_sf"/>
</dbReference>
<dbReference type="InterPro" id="IPR000515">
    <property type="entry name" value="MetI-like"/>
</dbReference>
<dbReference type="CDD" id="cd06261">
    <property type="entry name" value="TM_PBP2"/>
    <property type="match status" value="1"/>
</dbReference>
<keyword evidence="2 7" id="KW-0813">Transport</keyword>
<feature type="transmembrane region" description="Helical" evidence="7">
    <location>
        <begin position="258"/>
        <end position="277"/>
    </location>
</feature>
<feature type="domain" description="ABC transmembrane type-1" evidence="8">
    <location>
        <begin position="102"/>
        <end position="281"/>
    </location>
</feature>
<dbReference type="NCBIfam" id="TIGR03416">
    <property type="entry name" value="ABC_choXWV_perm"/>
    <property type="match status" value="1"/>
</dbReference>